<accession>A0A545TG85</accession>
<dbReference type="RefSeq" id="WP_142898513.1">
    <property type="nucleotide sequence ID" value="NZ_ML660059.1"/>
</dbReference>
<name>A0A545TG85_9PROT</name>
<dbReference type="PANTHER" id="PTHR32309:SF13">
    <property type="entry name" value="FERRIC ENTEROBACTIN TRANSPORT PROTEIN FEPE"/>
    <property type="match status" value="1"/>
</dbReference>
<dbReference type="InterPro" id="IPR050445">
    <property type="entry name" value="Bact_polysacc_biosynth/exp"/>
</dbReference>
<comment type="caution">
    <text evidence="3">The sequence shown here is derived from an EMBL/GenBank/DDBJ whole genome shotgun (WGS) entry which is preliminary data.</text>
</comment>
<feature type="coiled-coil region" evidence="1">
    <location>
        <begin position="167"/>
        <end position="229"/>
    </location>
</feature>
<evidence type="ECO:0008006" key="5">
    <source>
        <dbReference type="Google" id="ProtNLM"/>
    </source>
</evidence>
<dbReference type="GO" id="GO:0004713">
    <property type="term" value="F:protein tyrosine kinase activity"/>
    <property type="evidence" value="ECO:0007669"/>
    <property type="project" value="TreeGrafter"/>
</dbReference>
<evidence type="ECO:0000313" key="3">
    <source>
        <dbReference type="EMBL" id="TQV76250.1"/>
    </source>
</evidence>
<dbReference type="EMBL" id="VHSH01000008">
    <property type="protein sequence ID" value="TQV76250.1"/>
    <property type="molecule type" value="Genomic_DNA"/>
</dbReference>
<feature type="coiled-coil region" evidence="1">
    <location>
        <begin position="342"/>
        <end position="393"/>
    </location>
</feature>
<keyword evidence="2" id="KW-1133">Transmembrane helix</keyword>
<dbReference type="NCBIfam" id="TIGR03007">
    <property type="entry name" value="pepcterm_ChnLen"/>
    <property type="match status" value="1"/>
</dbReference>
<evidence type="ECO:0000313" key="4">
    <source>
        <dbReference type="Proteomes" id="UP000315252"/>
    </source>
</evidence>
<keyword evidence="4" id="KW-1185">Reference proteome</keyword>
<feature type="transmembrane region" description="Helical" evidence="2">
    <location>
        <begin position="431"/>
        <end position="454"/>
    </location>
</feature>
<dbReference type="Proteomes" id="UP000315252">
    <property type="component" value="Unassembled WGS sequence"/>
</dbReference>
<dbReference type="AlphaFoldDB" id="A0A545TG85"/>
<evidence type="ECO:0000256" key="2">
    <source>
        <dbReference type="SAM" id="Phobius"/>
    </source>
</evidence>
<protein>
    <recommendedName>
        <fullName evidence="5">Chain-length determining protein</fullName>
    </recommendedName>
</protein>
<reference evidence="3 4" key="1">
    <citation type="submission" date="2019-06" db="EMBL/GenBank/DDBJ databases">
        <title>Whole genome sequence for Rhodospirillaceae sp. R148.</title>
        <authorList>
            <person name="Wang G."/>
        </authorList>
    </citation>
    <scope>NUCLEOTIDE SEQUENCE [LARGE SCALE GENOMIC DNA]</scope>
    <source>
        <strain evidence="3 4">R148</strain>
    </source>
</reference>
<keyword evidence="1" id="KW-0175">Coiled coil</keyword>
<dbReference type="InterPro" id="IPR014345">
    <property type="entry name" value="XrtA_polysacc_chain"/>
</dbReference>
<evidence type="ECO:0000256" key="1">
    <source>
        <dbReference type="SAM" id="Coils"/>
    </source>
</evidence>
<feature type="transmembrane region" description="Helical" evidence="2">
    <location>
        <begin position="20"/>
        <end position="37"/>
    </location>
</feature>
<sequence>MNDIYAQFIFYCNAVWQRRWYALSTAWVVCIAGWFYVATIPDVFVSSGRLYVDTASMLRPLLQGLAVDTNIRSEIQIMQQTLLSRPNLQKVARMTDLDITATTPDQMERLLTRLNDKTSVQSNGGNLFKVSFEDGDPVRARNVVDALLTIFVEGNLGQSRNDMDEAQRFINDQIKDYERQLEQAEQRLANFKQQNFDILPGAAGYHGRVERAEGALIAAENALNNAVTQEAVIKRELSSVPELIGGVTNIGIGSGPPSDTTLRIIEIEAQVQELLTRYTEKHPDVVIAQRRLKALEAKNERELEAALQNELSAGEEPTAETGVPNPLYAQLQLRLIEQQSIIQINQRRVDQIQGQIAELERLRSNVPAVEAELKKLNRDYGIIKENYDELLKRRESARISQEREVSAEPVQFRVVDPPEIPALPDGPNRGLFLTMVLFVGLGAGVGVAWVMIFIQDTFHDATNLGSAFAMPVLGTVTAVQDLTRRGWGLSKLAGTAVVLIAMVGAYGSLMRIEQQVGLSNLDIVQQGAGIPAAVSDTISNKIVPLIFGGS</sequence>
<organism evidence="3 4">
    <name type="scientific">Denitrobaculum tricleocarpae</name>
    <dbReference type="NCBI Taxonomy" id="2591009"/>
    <lineage>
        <taxon>Bacteria</taxon>
        <taxon>Pseudomonadati</taxon>
        <taxon>Pseudomonadota</taxon>
        <taxon>Alphaproteobacteria</taxon>
        <taxon>Rhodospirillales</taxon>
        <taxon>Rhodospirillaceae</taxon>
        <taxon>Denitrobaculum</taxon>
    </lineage>
</organism>
<gene>
    <name evidence="3" type="ORF">FKG95_21700</name>
</gene>
<feature type="transmembrane region" description="Helical" evidence="2">
    <location>
        <begin position="492"/>
        <end position="509"/>
    </location>
</feature>
<keyword evidence="2" id="KW-0812">Transmembrane</keyword>
<dbReference type="PANTHER" id="PTHR32309">
    <property type="entry name" value="TYROSINE-PROTEIN KINASE"/>
    <property type="match status" value="1"/>
</dbReference>
<dbReference type="OrthoDB" id="9795292at2"/>
<keyword evidence="2" id="KW-0472">Membrane</keyword>
<proteinExistence type="predicted"/>
<dbReference type="GO" id="GO:0005886">
    <property type="term" value="C:plasma membrane"/>
    <property type="evidence" value="ECO:0007669"/>
    <property type="project" value="TreeGrafter"/>
</dbReference>